<keyword evidence="2" id="KW-1185">Reference proteome</keyword>
<dbReference type="Pfam" id="PF16888">
    <property type="entry name" value="YwqH-like"/>
    <property type="match status" value="1"/>
</dbReference>
<accession>A0ABS3N3B8</accession>
<organism evidence="1 2">
    <name type="scientific">Metabacillus bambusae</name>
    <dbReference type="NCBI Taxonomy" id="2795218"/>
    <lineage>
        <taxon>Bacteria</taxon>
        <taxon>Bacillati</taxon>
        <taxon>Bacillota</taxon>
        <taxon>Bacilli</taxon>
        <taxon>Bacillales</taxon>
        <taxon>Bacillaceae</taxon>
        <taxon>Metabacillus</taxon>
    </lineage>
</organism>
<evidence type="ECO:0000313" key="1">
    <source>
        <dbReference type="EMBL" id="MBO1512689.1"/>
    </source>
</evidence>
<dbReference type="InterPro" id="IPR031681">
    <property type="entry name" value="YwqH-like"/>
</dbReference>
<evidence type="ECO:0000313" key="2">
    <source>
        <dbReference type="Proteomes" id="UP000663981"/>
    </source>
</evidence>
<sequence>MMSLSNILYSIQRSISSQSNDLDEKIDRLTQAKSDISREQDLLLQEIKKIKQPDLGIEWTGKRADNFDHEREDAYSVMQKIGQTDYSSYQRLIEGKINMLEMERNLLNVTRALAYEAGQLIDKGEDAVDELADRISDLKRRLY</sequence>
<protein>
    <submittedName>
        <fullName evidence="1">DUF5082 family protein</fullName>
    </submittedName>
</protein>
<proteinExistence type="predicted"/>
<dbReference type="Proteomes" id="UP000663981">
    <property type="component" value="Unassembled WGS sequence"/>
</dbReference>
<reference evidence="1 2" key="1">
    <citation type="submission" date="2021-03" db="EMBL/GenBank/DDBJ databases">
        <title>Whole genome sequence of Metabacillus bambusae BG109.</title>
        <authorList>
            <person name="Jeong J.W."/>
        </authorList>
    </citation>
    <scope>NUCLEOTIDE SEQUENCE [LARGE SCALE GENOMIC DNA]</scope>
    <source>
        <strain evidence="1 2">BG109</strain>
    </source>
</reference>
<gene>
    <name evidence="1" type="ORF">I7822_13520</name>
</gene>
<name>A0ABS3N3B8_9BACI</name>
<dbReference type="RefSeq" id="WP_207978988.1">
    <property type="nucleotide sequence ID" value="NZ_JAGDEL010000009.1"/>
</dbReference>
<dbReference type="EMBL" id="JAGDEL010000009">
    <property type="protein sequence ID" value="MBO1512689.1"/>
    <property type="molecule type" value="Genomic_DNA"/>
</dbReference>
<comment type="caution">
    <text evidence="1">The sequence shown here is derived from an EMBL/GenBank/DDBJ whole genome shotgun (WGS) entry which is preliminary data.</text>
</comment>